<dbReference type="GO" id="GO:0005847">
    <property type="term" value="C:mRNA cleavage and polyadenylation specificity factor complex"/>
    <property type="evidence" value="ECO:0007669"/>
    <property type="project" value="TreeGrafter"/>
</dbReference>
<name>A0AAW1STY9_9CHLO</name>
<feature type="domain" description="Beta-Casp" evidence="6">
    <location>
        <begin position="45"/>
        <end position="170"/>
    </location>
</feature>
<dbReference type="EMBL" id="JALJOV010000919">
    <property type="protein sequence ID" value="KAK9858462.1"/>
    <property type="molecule type" value="Genomic_DNA"/>
</dbReference>
<evidence type="ECO:0000256" key="3">
    <source>
        <dbReference type="ARBA" id="ARBA00022722"/>
    </source>
</evidence>
<feature type="domain" description="Pre-mRNA 3'-end-processing endonuclease polyadenylation factor C-term" evidence="7">
    <location>
        <begin position="279"/>
        <end position="501"/>
    </location>
</feature>
<dbReference type="SMART" id="SM01098">
    <property type="entry name" value="CPSF73-100_C"/>
    <property type="match status" value="1"/>
</dbReference>
<evidence type="ECO:0000259" key="7">
    <source>
        <dbReference type="SMART" id="SM01098"/>
    </source>
</evidence>
<dbReference type="GO" id="GO:0006398">
    <property type="term" value="P:mRNA 3'-end processing by stem-loop binding and cleavage"/>
    <property type="evidence" value="ECO:0007669"/>
    <property type="project" value="TreeGrafter"/>
</dbReference>
<dbReference type="Gene3D" id="3.60.15.10">
    <property type="entry name" value="Ribonuclease Z/Hydroxyacylglutathione hydrolase-like"/>
    <property type="match status" value="1"/>
</dbReference>
<dbReference type="GO" id="GO:0004521">
    <property type="term" value="F:RNA endonuclease activity"/>
    <property type="evidence" value="ECO:0007669"/>
    <property type="project" value="TreeGrafter"/>
</dbReference>
<protein>
    <submittedName>
        <fullName evidence="8">Uncharacterized protein</fullName>
    </submittedName>
</protein>
<dbReference type="GO" id="GO:0004534">
    <property type="term" value="F:5'-3' RNA exonuclease activity"/>
    <property type="evidence" value="ECO:0007669"/>
    <property type="project" value="TreeGrafter"/>
</dbReference>
<evidence type="ECO:0000259" key="6">
    <source>
        <dbReference type="SMART" id="SM01027"/>
    </source>
</evidence>
<gene>
    <name evidence="8" type="ORF">WJX84_012388</name>
</gene>
<evidence type="ECO:0000256" key="4">
    <source>
        <dbReference type="ARBA" id="ARBA00022801"/>
    </source>
</evidence>
<reference evidence="8 9" key="1">
    <citation type="journal article" date="2024" name="Nat. Commun.">
        <title>Phylogenomics reveals the evolutionary origins of lichenization in chlorophyte algae.</title>
        <authorList>
            <person name="Puginier C."/>
            <person name="Libourel C."/>
            <person name="Otte J."/>
            <person name="Skaloud P."/>
            <person name="Haon M."/>
            <person name="Grisel S."/>
            <person name="Petersen M."/>
            <person name="Berrin J.G."/>
            <person name="Delaux P.M."/>
            <person name="Dal Grande F."/>
            <person name="Keller J."/>
        </authorList>
    </citation>
    <scope>NUCLEOTIDE SEQUENCE [LARGE SCALE GENOMIC DNA]</scope>
    <source>
        <strain evidence="8 9">SAG 2523</strain>
    </source>
</reference>
<keyword evidence="3" id="KW-0540">Nuclease</keyword>
<organism evidence="8 9">
    <name type="scientific">Apatococcus fuscideae</name>
    <dbReference type="NCBI Taxonomy" id="2026836"/>
    <lineage>
        <taxon>Eukaryota</taxon>
        <taxon>Viridiplantae</taxon>
        <taxon>Chlorophyta</taxon>
        <taxon>core chlorophytes</taxon>
        <taxon>Trebouxiophyceae</taxon>
        <taxon>Chlorellales</taxon>
        <taxon>Chlorellaceae</taxon>
        <taxon>Apatococcus</taxon>
    </lineage>
</organism>
<keyword evidence="9" id="KW-1185">Reference proteome</keyword>
<dbReference type="SMART" id="SM01027">
    <property type="entry name" value="Beta-Casp"/>
    <property type="match status" value="1"/>
</dbReference>
<dbReference type="SUPFAM" id="SSF56281">
    <property type="entry name" value="Metallo-hydrolase/oxidoreductase"/>
    <property type="match status" value="1"/>
</dbReference>
<evidence type="ECO:0000256" key="2">
    <source>
        <dbReference type="ARBA" id="ARBA00022664"/>
    </source>
</evidence>
<evidence type="ECO:0000256" key="1">
    <source>
        <dbReference type="ARBA" id="ARBA00004123"/>
    </source>
</evidence>
<accession>A0AAW1STY9</accession>
<evidence type="ECO:0000313" key="8">
    <source>
        <dbReference type="EMBL" id="KAK9858462.1"/>
    </source>
</evidence>
<dbReference type="InterPro" id="IPR022712">
    <property type="entry name" value="Beta_Casp"/>
</dbReference>
<evidence type="ECO:0000313" key="9">
    <source>
        <dbReference type="Proteomes" id="UP001485043"/>
    </source>
</evidence>
<keyword evidence="5" id="KW-0539">Nucleus</keyword>
<dbReference type="InterPro" id="IPR011108">
    <property type="entry name" value="RMMBL"/>
</dbReference>
<dbReference type="GO" id="GO:0003723">
    <property type="term" value="F:RNA binding"/>
    <property type="evidence" value="ECO:0007669"/>
    <property type="project" value="TreeGrafter"/>
</dbReference>
<keyword evidence="2" id="KW-0507">mRNA processing</keyword>
<dbReference type="InterPro" id="IPR050698">
    <property type="entry name" value="MBL"/>
</dbReference>
<dbReference type="PANTHER" id="PTHR11203">
    <property type="entry name" value="CLEAVAGE AND POLYADENYLATION SPECIFICITY FACTOR FAMILY MEMBER"/>
    <property type="match status" value="1"/>
</dbReference>
<feature type="non-terminal residue" evidence="8">
    <location>
        <position position="1"/>
    </location>
</feature>
<dbReference type="Pfam" id="PF11718">
    <property type="entry name" value="CPSF73-100_C"/>
    <property type="match status" value="1"/>
</dbReference>
<dbReference type="Pfam" id="PF10996">
    <property type="entry name" value="Beta-Casp"/>
    <property type="match status" value="1"/>
</dbReference>
<sequence length="503" mass="55361">IVEATYGISRHEERAEREARFVRRIKDTVMKGGSVLLPIVALGRAQELLLILEECWRSDVQLQEIPIYQTSGLAQRALGVYQTYVEMMNDNIKAAFQIQEKASNPFMFQYIVETQKKDDLEGSGPKVILATPSMLQNGLSRKLFEAYASDPKNAIIIADFAVQGTLAKEVLGNPVEFMTLDGKKRPLKATVEPISFSAHADYTQTSGFVQKMAPANVILVHGEHKEMDRLKRSLEALGTETGNPWVVHAPKITKTVTLFHKPVYPVQVVGQLAERLLQDGSTLQGVLVQQGSQRTIMAPADLAKFTKLKPGRIKQRMPMPLSIPFSQARLALEVVFEGVEGYFDIGKVEGSSSAGMEAIRVCEAVTVTYKPGQGEQMAHVVLEWESMAAADLVADAIIAVLLQAGEEPIELSAAEKARQQAVESGDTEAAADAEMQIVVALLRSQFGSADIDHQAGIIFLRVDERMVVINMKTREVECPDSSLKDRVELALDRLMTAMRPCAL</sequence>
<proteinExistence type="predicted"/>
<comment type="subcellular location">
    <subcellularLocation>
        <location evidence="1">Nucleus</location>
    </subcellularLocation>
</comment>
<dbReference type="Proteomes" id="UP001485043">
    <property type="component" value="Unassembled WGS sequence"/>
</dbReference>
<comment type="caution">
    <text evidence="8">The sequence shown here is derived from an EMBL/GenBank/DDBJ whole genome shotgun (WGS) entry which is preliminary data.</text>
</comment>
<dbReference type="InterPro" id="IPR021718">
    <property type="entry name" value="CPSF73-100_C"/>
</dbReference>
<dbReference type="AlphaFoldDB" id="A0AAW1STY9"/>
<keyword evidence="4" id="KW-0378">Hydrolase</keyword>
<evidence type="ECO:0000256" key="5">
    <source>
        <dbReference type="ARBA" id="ARBA00023242"/>
    </source>
</evidence>
<dbReference type="PANTHER" id="PTHR11203:SF11">
    <property type="entry name" value="CLEAVAGE AND POLYADENYLATION SPECIFICITY FACTOR SUBUNIT 3"/>
    <property type="match status" value="1"/>
</dbReference>
<dbReference type="InterPro" id="IPR036866">
    <property type="entry name" value="RibonucZ/Hydroxyglut_hydro"/>
</dbReference>
<dbReference type="Gene3D" id="3.40.50.10890">
    <property type="match status" value="1"/>
</dbReference>
<dbReference type="Pfam" id="PF07521">
    <property type="entry name" value="RMMBL"/>
    <property type="match status" value="1"/>
</dbReference>